<feature type="region of interest" description="Disordered" evidence="1">
    <location>
        <begin position="98"/>
        <end position="166"/>
    </location>
</feature>
<dbReference type="AlphaFoldDB" id="A0A6L2LRX2"/>
<gene>
    <name evidence="2" type="ORF">Tci_036524</name>
</gene>
<reference evidence="2" key="1">
    <citation type="journal article" date="2019" name="Sci. Rep.">
        <title>Draft genome of Tanacetum cinerariifolium, the natural source of mosquito coil.</title>
        <authorList>
            <person name="Yamashiro T."/>
            <person name="Shiraishi A."/>
            <person name="Satake H."/>
            <person name="Nakayama K."/>
        </authorList>
    </citation>
    <scope>NUCLEOTIDE SEQUENCE</scope>
</reference>
<protein>
    <submittedName>
        <fullName evidence="2">Uncharacterized protein</fullName>
    </submittedName>
</protein>
<feature type="compositionally biased region" description="Acidic residues" evidence="1">
    <location>
        <begin position="104"/>
        <end position="113"/>
    </location>
</feature>
<feature type="compositionally biased region" description="Acidic residues" evidence="1">
    <location>
        <begin position="122"/>
        <end position="152"/>
    </location>
</feature>
<evidence type="ECO:0000256" key="1">
    <source>
        <dbReference type="SAM" id="MobiDB-lite"/>
    </source>
</evidence>
<accession>A0A6L2LRX2</accession>
<evidence type="ECO:0000313" key="2">
    <source>
        <dbReference type="EMBL" id="GEU64546.1"/>
    </source>
</evidence>
<proteinExistence type="predicted"/>
<name>A0A6L2LRX2_TANCI</name>
<sequence length="210" mass="22993">MLEAIRLTGTTRDSYMEMGKNNDGLRYKNSKDSIVTYTAVSSPFGGLSDIGSPEVDGPPMMPEDPYAYVVAAFQASPSPDYVRLLSAAVSPTAKSSGYIADSDLKEDPEEDPADYPANGGDDNNDDRSFDDDDYDDDDVEEYEDEEEEEEEEHLASADSIPPPPVHYVTARMSIREHPPTSVLSKAKIDILLAIPSPPPLPFFPWSSPLP</sequence>
<comment type="caution">
    <text evidence="2">The sequence shown here is derived from an EMBL/GenBank/DDBJ whole genome shotgun (WGS) entry which is preliminary data.</text>
</comment>
<dbReference type="EMBL" id="BKCJ010005040">
    <property type="protein sequence ID" value="GEU64546.1"/>
    <property type="molecule type" value="Genomic_DNA"/>
</dbReference>
<organism evidence="2">
    <name type="scientific">Tanacetum cinerariifolium</name>
    <name type="common">Dalmatian daisy</name>
    <name type="synonym">Chrysanthemum cinerariifolium</name>
    <dbReference type="NCBI Taxonomy" id="118510"/>
    <lineage>
        <taxon>Eukaryota</taxon>
        <taxon>Viridiplantae</taxon>
        <taxon>Streptophyta</taxon>
        <taxon>Embryophyta</taxon>
        <taxon>Tracheophyta</taxon>
        <taxon>Spermatophyta</taxon>
        <taxon>Magnoliopsida</taxon>
        <taxon>eudicotyledons</taxon>
        <taxon>Gunneridae</taxon>
        <taxon>Pentapetalae</taxon>
        <taxon>asterids</taxon>
        <taxon>campanulids</taxon>
        <taxon>Asterales</taxon>
        <taxon>Asteraceae</taxon>
        <taxon>Asteroideae</taxon>
        <taxon>Anthemideae</taxon>
        <taxon>Anthemidinae</taxon>
        <taxon>Tanacetum</taxon>
    </lineage>
</organism>